<dbReference type="GO" id="GO:0046677">
    <property type="term" value="P:response to antibiotic"/>
    <property type="evidence" value="ECO:0007669"/>
    <property type="project" value="InterPro"/>
</dbReference>
<protein>
    <submittedName>
        <fullName evidence="1">Erythromycin esterase family protein</fullName>
    </submittedName>
</protein>
<evidence type="ECO:0000313" key="1">
    <source>
        <dbReference type="EMBL" id="QIE58232.1"/>
    </source>
</evidence>
<name>A0A6G6GI63_9FLAO</name>
<dbReference type="Proteomes" id="UP000505306">
    <property type="component" value="Chromosome"/>
</dbReference>
<dbReference type="PANTHER" id="PTHR31299">
    <property type="entry name" value="ESTERASE, PUTATIVE (AFU_ORTHOLOGUE AFUA_1G05850)-RELATED"/>
    <property type="match status" value="1"/>
</dbReference>
<dbReference type="Pfam" id="PF05139">
    <property type="entry name" value="Erythro_esteras"/>
    <property type="match status" value="1"/>
</dbReference>
<accession>A0A6G6GI63</accession>
<dbReference type="Gene3D" id="3.30.1870.10">
    <property type="entry name" value="EreA-like, domain 2"/>
    <property type="match status" value="1"/>
</dbReference>
<dbReference type="Gene3D" id="3.40.1660.10">
    <property type="entry name" value="EreA-like (biosynthetic domain)"/>
    <property type="match status" value="1"/>
</dbReference>
<dbReference type="RefSeq" id="WP_164678239.1">
    <property type="nucleotide sequence ID" value="NZ_CP049057.1"/>
</dbReference>
<evidence type="ECO:0000313" key="2">
    <source>
        <dbReference type="Proteomes" id="UP000505306"/>
    </source>
</evidence>
<dbReference type="AlphaFoldDB" id="A0A6G6GI63"/>
<sequence length="424" mass="49261">MKIKLEFLVLAMLLIGMYAGNSQPYLKDSKDYIHPFGDTASKVLLNHIDSIADKSRIIGLGEVSHYTKECYEFKHQIVKKLIDKGYNALILEVDFGQALLWNDYVTNGIGNLDTLVAQSGWFTYRTQEFKNLLSEIRTHNIKATVPFQIIGMEMTAINHNLAWLANYFENGKGYEDISAQLKEKRTTVAFQTHTSEEVRSYWDLYYSLRNILTADKTTLVESSGNQNFQLAEQLTEIVRQYATYIAQDEFLLKVEFRDQFSTRNVFWSLNYLGEGSKIAIWAHNGHIVKESVLFQYDILGYYLSKWFEDAYYAIGFTFNEGEFGAFSSDGFKKWNLPPVTQNSLTKEFNEYNSPYLLFDLRSNLKDIHDTNHPFFSDIPIRTDVSESFNEQINPIMNINLSNSYDCMIYINKTHFPTTIKWKRD</sequence>
<dbReference type="PANTHER" id="PTHR31299:SF0">
    <property type="entry name" value="ESTERASE, PUTATIVE (AFU_ORTHOLOGUE AFUA_1G05850)-RELATED"/>
    <property type="match status" value="1"/>
</dbReference>
<dbReference type="CDD" id="cd14728">
    <property type="entry name" value="Ere-like"/>
    <property type="match status" value="1"/>
</dbReference>
<dbReference type="SUPFAM" id="SSF159501">
    <property type="entry name" value="EreA/ChaN-like"/>
    <property type="match status" value="1"/>
</dbReference>
<gene>
    <name evidence="1" type="ORF">G5B37_01210</name>
</gene>
<dbReference type="Gene3D" id="1.20.1440.30">
    <property type="entry name" value="Biosynthetic Protein domain"/>
    <property type="match status" value="1"/>
</dbReference>
<dbReference type="KEGG" id="mgel:G5B37_01210"/>
<keyword evidence="2" id="KW-1185">Reference proteome</keyword>
<reference evidence="1 2" key="1">
    <citation type="submission" date="2020-02" db="EMBL/GenBank/DDBJ databases">
        <title>Complete genome sequence of Flavobacteriaceae bacterium.</title>
        <authorList>
            <person name="Kim S.-J."/>
            <person name="Kim Y.-S."/>
            <person name="Kim K.-H."/>
        </authorList>
    </citation>
    <scope>NUCLEOTIDE SEQUENCE [LARGE SCALE GENOMIC DNA]</scope>
    <source>
        <strain evidence="1 2">RR4-40</strain>
    </source>
</reference>
<proteinExistence type="predicted"/>
<dbReference type="InterPro" id="IPR007815">
    <property type="entry name" value="Emycin_Estase"/>
</dbReference>
<dbReference type="EMBL" id="CP049057">
    <property type="protein sequence ID" value="QIE58232.1"/>
    <property type="molecule type" value="Genomic_DNA"/>
</dbReference>
<dbReference type="InterPro" id="IPR052036">
    <property type="entry name" value="Hydrolase/PRTase-associated"/>
</dbReference>
<organism evidence="1 2">
    <name type="scientific">Rasiella rasia</name>
    <dbReference type="NCBI Taxonomy" id="2744027"/>
    <lineage>
        <taxon>Bacteria</taxon>
        <taxon>Pseudomonadati</taxon>
        <taxon>Bacteroidota</taxon>
        <taxon>Flavobacteriia</taxon>
        <taxon>Flavobacteriales</taxon>
        <taxon>Flavobacteriaceae</taxon>
        <taxon>Rasiella</taxon>
    </lineage>
</organism>